<dbReference type="AlphaFoldDB" id="A0A068U443"/>
<reference evidence="2" key="1">
    <citation type="journal article" date="2014" name="Science">
        <title>The coffee genome provides insight into the convergent evolution of caffeine biosynthesis.</title>
        <authorList>
            <person name="Denoeud F."/>
            <person name="Carretero-Paulet L."/>
            <person name="Dereeper A."/>
            <person name="Droc G."/>
            <person name="Guyot R."/>
            <person name="Pietrella M."/>
            <person name="Zheng C."/>
            <person name="Alberti A."/>
            <person name="Anthony F."/>
            <person name="Aprea G."/>
            <person name="Aury J.M."/>
            <person name="Bento P."/>
            <person name="Bernard M."/>
            <person name="Bocs S."/>
            <person name="Campa C."/>
            <person name="Cenci A."/>
            <person name="Combes M.C."/>
            <person name="Crouzillat D."/>
            <person name="Da Silva C."/>
            <person name="Daddiego L."/>
            <person name="De Bellis F."/>
            <person name="Dussert S."/>
            <person name="Garsmeur O."/>
            <person name="Gayraud T."/>
            <person name="Guignon V."/>
            <person name="Jahn K."/>
            <person name="Jamilloux V."/>
            <person name="Joet T."/>
            <person name="Labadie K."/>
            <person name="Lan T."/>
            <person name="Leclercq J."/>
            <person name="Lepelley M."/>
            <person name="Leroy T."/>
            <person name="Li L.T."/>
            <person name="Librado P."/>
            <person name="Lopez L."/>
            <person name="Munoz A."/>
            <person name="Noel B."/>
            <person name="Pallavicini A."/>
            <person name="Perrotta G."/>
            <person name="Poncet V."/>
            <person name="Pot D."/>
            <person name="Priyono X."/>
            <person name="Rigoreau M."/>
            <person name="Rouard M."/>
            <person name="Rozas J."/>
            <person name="Tranchant-Dubreuil C."/>
            <person name="VanBuren R."/>
            <person name="Zhang Q."/>
            <person name="Andrade A.C."/>
            <person name="Argout X."/>
            <person name="Bertrand B."/>
            <person name="de Kochko A."/>
            <person name="Graziosi G."/>
            <person name="Henry R.J."/>
            <person name="Jayarama X."/>
            <person name="Ming R."/>
            <person name="Nagai C."/>
            <person name="Rounsley S."/>
            <person name="Sankoff D."/>
            <person name="Giuliano G."/>
            <person name="Albert V.A."/>
            <person name="Wincker P."/>
            <person name="Lashermes P."/>
        </authorList>
    </citation>
    <scope>NUCLEOTIDE SEQUENCE [LARGE SCALE GENOMIC DNA]</scope>
    <source>
        <strain evidence="2">cv. DH200-94</strain>
    </source>
</reference>
<dbReference type="EMBL" id="HG739093">
    <property type="protein sequence ID" value="CDP03087.1"/>
    <property type="molecule type" value="Genomic_DNA"/>
</dbReference>
<dbReference type="InParanoid" id="A0A068U443"/>
<evidence type="ECO:0000313" key="1">
    <source>
        <dbReference type="EMBL" id="CDP03087.1"/>
    </source>
</evidence>
<organism evidence="1 2">
    <name type="scientific">Coffea canephora</name>
    <name type="common">Robusta coffee</name>
    <dbReference type="NCBI Taxonomy" id="49390"/>
    <lineage>
        <taxon>Eukaryota</taxon>
        <taxon>Viridiplantae</taxon>
        <taxon>Streptophyta</taxon>
        <taxon>Embryophyta</taxon>
        <taxon>Tracheophyta</taxon>
        <taxon>Spermatophyta</taxon>
        <taxon>Magnoliopsida</taxon>
        <taxon>eudicotyledons</taxon>
        <taxon>Gunneridae</taxon>
        <taxon>Pentapetalae</taxon>
        <taxon>asterids</taxon>
        <taxon>lamiids</taxon>
        <taxon>Gentianales</taxon>
        <taxon>Rubiaceae</taxon>
        <taxon>Ixoroideae</taxon>
        <taxon>Gardenieae complex</taxon>
        <taxon>Bertiereae - Coffeeae clade</taxon>
        <taxon>Coffeeae</taxon>
        <taxon>Coffea</taxon>
    </lineage>
</organism>
<accession>A0A068U443</accession>
<protein>
    <submittedName>
        <fullName evidence="1">Uncharacterized protein</fullName>
    </submittedName>
</protein>
<sequence length="46" mass="5359">MFFPICREGTWGLLKGKISGVFGFLHFGPPFRVELHMFRYLSQTPL</sequence>
<gene>
    <name evidence="1" type="ORF">GSCOC_T00041570001</name>
</gene>
<proteinExistence type="predicted"/>
<dbReference type="Proteomes" id="UP000295252">
    <property type="component" value="Chromosome VIII"/>
</dbReference>
<keyword evidence="2" id="KW-1185">Reference proteome</keyword>
<dbReference type="Gramene" id="CDP03087">
    <property type="protein sequence ID" value="CDP03087"/>
    <property type="gene ID" value="GSCOC_T00041570001"/>
</dbReference>
<evidence type="ECO:0000313" key="2">
    <source>
        <dbReference type="Proteomes" id="UP000295252"/>
    </source>
</evidence>
<name>A0A068U443_COFCA</name>